<name>A0A9Q5MNL7_BACCE</name>
<organism evidence="6 7">
    <name type="scientific">Bacillus cereus</name>
    <dbReference type="NCBI Taxonomy" id="1396"/>
    <lineage>
        <taxon>Bacteria</taxon>
        <taxon>Bacillati</taxon>
        <taxon>Bacillota</taxon>
        <taxon>Bacilli</taxon>
        <taxon>Bacillales</taxon>
        <taxon>Bacillaceae</taxon>
        <taxon>Bacillus</taxon>
        <taxon>Bacillus cereus group</taxon>
    </lineage>
</organism>
<evidence type="ECO:0000313" key="6">
    <source>
        <dbReference type="EMBL" id="PGO56422.1"/>
    </source>
</evidence>
<dbReference type="Proteomes" id="UP000477920">
    <property type="component" value="Unassembled WGS sequence"/>
</dbReference>
<feature type="compositionally biased region" description="Polar residues" evidence="1">
    <location>
        <begin position="44"/>
        <end position="55"/>
    </location>
</feature>
<dbReference type="EMBL" id="JAUIQW010000001">
    <property type="protein sequence ID" value="MDN4873750.1"/>
    <property type="molecule type" value="Genomic_DNA"/>
</dbReference>
<evidence type="ECO:0000313" key="8">
    <source>
        <dbReference type="Proteomes" id="UP000226257"/>
    </source>
</evidence>
<dbReference type="EMBL" id="WBPB01000015">
    <property type="protein sequence ID" value="KAB2500603.1"/>
    <property type="molecule type" value="Genomic_DNA"/>
</dbReference>
<reference evidence="2 9" key="2">
    <citation type="submission" date="2019-10" db="EMBL/GenBank/DDBJ databases">
        <title>Bacillus from the desert of Cuatro Cinegas, Coahuila.</title>
        <authorList>
            <person name="Olmedo-Alvarez G."/>
            <person name="Saldana S."/>
            <person name="Barcelo D."/>
        </authorList>
    </citation>
    <scope>NUCLEOTIDE SEQUENCE [LARGE SCALE GENOMIC DNA]</scope>
    <source>
        <strain evidence="2 9">CH101a_3T</strain>
    </source>
</reference>
<dbReference type="EMBL" id="NVDQ01000014">
    <property type="protein sequence ID" value="PFV09238.1"/>
    <property type="molecule type" value="Genomic_DNA"/>
</dbReference>
<evidence type="ECO:0000313" key="5">
    <source>
        <dbReference type="EMBL" id="PFV09238.1"/>
    </source>
</evidence>
<dbReference type="RefSeq" id="WP_000535863.1">
    <property type="nucleotide sequence ID" value="NZ_ASPZ01000065.1"/>
</dbReference>
<evidence type="ECO:0000313" key="3">
    <source>
        <dbReference type="EMBL" id="MBY0035522.1"/>
    </source>
</evidence>
<proteinExistence type="predicted"/>
<dbReference type="EMBL" id="NUIQ01000405">
    <property type="protein sequence ID" value="PGO56422.1"/>
    <property type="molecule type" value="Genomic_DNA"/>
</dbReference>
<dbReference type="EMBL" id="JACLPZ010000002">
    <property type="protein sequence ID" value="MBY0035522.1"/>
    <property type="molecule type" value="Genomic_DNA"/>
</dbReference>
<evidence type="ECO:0000313" key="2">
    <source>
        <dbReference type="EMBL" id="KAB2500603.1"/>
    </source>
</evidence>
<dbReference type="Proteomes" id="UP000226257">
    <property type="component" value="Unassembled WGS sequence"/>
</dbReference>
<dbReference type="GeneID" id="99618662"/>
<evidence type="ECO:0000313" key="4">
    <source>
        <dbReference type="EMBL" id="MDN4873750.1"/>
    </source>
</evidence>
<accession>A0A9Q5MNL7</accession>
<reference evidence="3" key="3">
    <citation type="submission" date="2020-08" db="EMBL/GenBank/DDBJ databases">
        <title>Fungal Genomes of the International Space Station.</title>
        <authorList>
            <person name="Seuylemezian A."/>
            <person name="Singh N.K."/>
            <person name="Wood J."/>
            <person name="Venkateswaran K."/>
        </authorList>
    </citation>
    <scope>NUCLEOTIDE SEQUENCE</scope>
    <source>
        <strain evidence="3">I2-B2</strain>
    </source>
</reference>
<feature type="region of interest" description="Disordered" evidence="1">
    <location>
        <begin position="44"/>
        <end position="65"/>
    </location>
</feature>
<sequence length="143" mass="15851">MGSSPYFNKNVSYQTSSIPITEVTQKKSRIIAAEAVTLSKTNNETTNEAINGTTDETLKKQKNNSSDYSPFQINIPYFNIKITSTEILGVAKSVFMQALIQKVQDPVFLMNLLNSEGGKKLLNLAGDFFKDTATKSENDKDEN</sequence>
<reference evidence="4" key="4">
    <citation type="submission" date="2023-07" db="EMBL/GenBank/DDBJ databases">
        <title>Complete genome sequence of Bacillus cereus SRCM126073 isolated from soil.</title>
        <authorList>
            <person name="Yang H.-G."/>
            <person name="Ryu M.-S."/>
            <person name="Ha G.-S."/>
            <person name="Yang H.-J."/>
            <person name="Jeong D.-Y."/>
        </authorList>
    </citation>
    <scope>NUCLEOTIDE SEQUENCE</scope>
    <source>
        <strain evidence="4">SRCM126073</strain>
    </source>
</reference>
<comment type="caution">
    <text evidence="6">The sequence shown here is derived from an EMBL/GenBank/DDBJ whole genome shotgun (WGS) entry which is preliminary data.</text>
</comment>
<evidence type="ECO:0000256" key="1">
    <source>
        <dbReference type="SAM" id="MobiDB-lite"/>
    </source>
</evidence>
<gene>
    <name evidence="6" type="ORF">CN980_31745</name>
    <name evidence="5" type="ORF">COK98_08515</name>
    <name evidence="2" type="ORF">F8158_08345</name>
    <name evidence="3" type="ORF">H7U08_02825</name>
    <name evidence="4" type="ORF">QYM23_12915</name>
</gene>
<evidence type="ECO:0000313" key="7">
    <source>
        <dbReference type="Proteomes" id="UP000223834"/>
    </source>
</evidence>
<dbReference type="AlphaFoldDB" id="A0A9Q5MNL7"/>
<reference evidence="7 8" key="1">
    <citation type="submission" date="2017-09" db="EMBL/GenBank/DDBJ databases">
        <title>Large-scale bioinformatics analysis of Bacillus genomes uncovers conserved roles of natural products in bacterial physiology.</title>
        <authorList>
            <consortium name="Agbiome Team Llc"/>
            <person name="Bleich R.M."/>
            <person name="Grubbs K.J."/>
            <person name="Santa Maria K.C."/>
            <person name="Allen S.E."/>
            <person name="Farag S."/>
            <person name="Shank E.A."/>
            <person name="Bowers A."/>
        </authorList>
    </citation>
    <scope>NUCLEOTIDE SEQUENCE [LARGE SCALE GENOMIC DNA]</scope>
    <source>
        <strain evidence="6 7">AFS049141</strain>
        <strain evidence="5 8">AFS060282</strain>
    </source>
</reference>
<protein>
    <submittedName>
        <fullName evidence="6">Uncharacterized protein</fullName>
    </submittedName>
</protein>
<dbReference type="Proteomes" id="UP000223834">
    <property type="component" value="Unassembled WGS sequence"/>
</dbReference>
<evidence type="ECO:0000313" key="9">
    <source>
        <dbReference type="Proteomes" id="UP000477920"/>
    </source>
</evidence>
<dbReference type="Proteomes" id="UP001197806">
    <property type="component" value="Unassembled WGS sequence"/>
</dbReference>
<dbReference type="Proteomes" id="UP001175137">
    <property type="component" value="Unassembled WGS sequence"/>
</dbReference>